<dbReference type="KEGG" id="blac:94350668"/>
<name>A0A976FHU9_BRELC</name>
<evidence type="ECO:0000313" key="3">
    <source>
        <dbReference type="EMBL" id="TDH67053.1"/>
    </source>
</evidence>
<dbReference type="AlphaFoldDB" id="A0A976FHU9"/>
<gene>
    <name evidence="3" type="ORF">CCR75_006932</name>
</gene>
<evidence type="ECO:0008006" key="5">
    <source>
        <dbReference type="Google" id="ProtNLM"/>
    </source>
</evidence>
<sequence>MSFLLLLGRPTATYVFSRRLIMTEIVGPMARRIQEKLTAAFLPSHLDVINESHMHNVPKGAETHFKIVVISDHFDGKPLLHRHRMVNDVLKQELEEGMHALSILSKTPAQWNANAQVKSSPNCRGGMAVDATKREFLEILREKHHNK</sequence>
<dbReference type="GeneID" id="94350668"/>
<evidence type="ECO:0000313" key="4">
    <source>
        <dbReference type="Proteomes" id="UP000294530"/>
    </source>
</evidence>
<evidence type="ECO:0000256" key="2">
    <source>
        <dbReference type="RuleBase" id="RU003860"/>
    </source>
</evidence>
<dbReference type="OrthoDB" id="4983at2759"/>
<accession>A0A976FHU9</accession>
<dbReference type="InterPro" id="IPR002634">
    <property type="entry name" value="BolA"/>
</dbReference>
<dbReference type="GO" id="GO:1990229">
    <property type="term" value="C:iron-sulfur cluster assembly complex"/>
    <property type="evidence" value="ECO:0007669"/>
    <property type="project" value="UniProtKB-ARBA"/>
</dbReference>
<dbReference type="GO" id="GO:0005739">
    <property type="term" value="C:mitochondrion"/>
    <property type="evidence" value="ECO:0007669"/>
    <property type="project" value="TreeGrafter"/>
</dbReference>
<organism evidence="3 4">
    <name type="scientific">Bremia lactucae</name>
    <name type="common">Lettuce downy mildew</name>
    <dbReference type="NCBI Taxonomy" id="4779"/>
    <lineage>
        <taxon>Eukaryota</taxon>
        <taxon>Sar</taxon>
        <taxon>Stramenopiles</taxon>
        <taxon>Oomycota</taxon>
        <taxon>Peronosporomycetes</taxon>
        <taxon>Peronosporales</taxon>
        <taxon>Peronosporaceae</taxon>
        <taxon>Bremia</taxon>
    </lineage>
</organism>
<dbReference type="EMBL" id="SHOA02000013">
    <property type="protein sequence ID" value="TDH67053.1"/>
    <property type="molecule type" value="Genomic_DNA"/>
</dbReference>
<dbReference type="RefSeq" id="XP_067816552.1">
    <property type="nucleotide sequence ID" value="XM_067964997.1"/>
</dbReference>
<comment type="similarity">
    <text evidence="1 2">Belongs to the BolA/IbaG family.</text>
</comment>
<dbReference type="InterPro" id="IPR050961">
    <property type="entry name" value="BolA/IbaG_stress_morph_reg"/>
</dbReference>
<keyword evidence="4" id="KW-1185">Reference proteome</keyword>
<protein>
    <recommendedName>
        <fullName evidence="5">BolA-like protein</fullName>
    </recommendedName>
</protein>
<reference evidence="3 4" key="1">
    <citation type="journal article" date="2021" name="Genome Biol.">
        <title>AFLAP: assembly-free linkage analysis pipeline using k-mers from genome sequencing data.</title>
        <authorList>
            <person name="Fletcher K."/>
            <person name="Zhang L."/>
            <person name="Gil J."/>
            <person name="Han R."/>
            <person name="Cavanaugh K."/>
            <person name="Michelmore R."/>
        </authorList>
    </citation>
    <scope>NUCLEOTIDE SEQUENCE [LARGE SCALE GENOMIC DNA]</scope>
    <source>
        <strain evidence="3 4">SF5</strain>
    </source>
</reference>
<dbReference type="SUPFAM" id="SSF82657">
    <property type="entry name" value="BolA-like"/>
    <property type="match status" value="1"/>
</dbReference>
<dbReference type="InterPro" id="IPR036065">
    <property type="entry name" value="BolA-like_sf"/>
</dbReference>
<comment type="caution">
    <text evidence="3">The sequence shown here is derived from an EMBL/GenBank/DDBJ whole genome shotgun (WGS) entry which is preliminary data.</text>
</comment>
<dbReference type="PANTHER" id="PTHR46229">
    <property type="entry name" value="BOLA TRANSCRIPTION REGULATOR"/>
    <property type="match status" value="1"/>
</dbReference>
<dbReference type="PANTHER" id="PTHR46229:SF2">
    <property type="entry name" value="BOLA-LIKE PROTEIN 1"/>
    <property type="match status" value="1"/>
</dbReference>
<dbReference type="Gene3D" id="3.30.300.90">
    <property type="entry name" value="BolA-like"/>
    <property type="match status" value="1"/>
</dbReference>
<dbReference type="Proteomes" id="UP000294530">
    <property type="component" value="Unassembled WGS sequence"/>
</dbReference>
<evidence type="ECO:0000256" key="1">
    <source>
        <dbReference type="ARBA" id="ARBA00005578"/>
    </source>
</evidence>
<proteinExistence type="inferred from homology"/>
<dbReference type="FunFam" id="3.30.300.90:FF:000001">
    <property type="entry name" value="Transcriptional regulator BolA"/>
    <property type="match status" value="1"/>
</dbReference>
<dbReference type="Pfam" id="PF01722">
    <property type="entry name" value="BolA"/>
    <property type="match status" value="1"/>
</dbReference>